<dbReference type="GO" id="GO:0004777">
    <property type="term" value="F:succinate-semialdehyde dehydrogenase (NAD+) activity"/>
    <property type="evidence" value="ECO:0007669"/>
    <property type="project" value="UniProtKB-UniRule"/>
</dbReference>
<keyword evidence="7" id="KW-0520">NAD</keyword>
<evidence type="ECO:0000256" key="5">
    <source>
        <dbReference type="PROSITE-ProRule" id="PRU10007"/>
    </source>
</evidence>
<dbReference type="InterPro" id="IPR050740">
    <property type="entry name" value="Aldehyde_DH_Superfamily"/>
</dbReference>
<evidence type="ECO:0000256" key="3">
    <source>
        <dbReference type="ARBA" id="ARBA00023002"/>
    </source>
</evidence>
<dbReference type="InterPro" id="IPR016162">
    <property type="entry name" value="Ald_DH_N"/>
</dbReference>
<dbReference type="PANTHER" id="PTHR43353:SF5">
    <property type="entry name" value="SUCCINATE-SEMIALDEHYDE DEHYDROGENASE, MITOCHONDRIAL"/>
    <property type="match status" value="1"/>
</dbReference>
<dbReference type="InterPro" id="IPR016160">
    <property type="entry name" value="Ald_DH_CS_CYS"/>
</dbReference>
<dbReference type="Gene3D" id="3.40.309.10">
    <property type="entry name" value="Aldehyde Dehydrogenase, Chain A, domain 2"/>
    <property type="match status" value="1"/>
</dbReference>
<gene>
    <name evidence="9" type="ORF">TRITD_6Bv1G068420</name>
</gene>
<evidence type="ECO:0000256" key="6">
    <source>
        <dbReference type="RuleBase" id="RU003345"/>
    </source>
</evidence>
<dbReference type="InterPro" id="IPR015590">
    <property type="entry name" value="Aldehyde_DH_dom"/>
</dbReference>
<evidence type="ECO:0000256" key="4">
    <source>
        <dbReference type="ARBA" id="ARBA00052498"/>
    </source>
</evidence>
<dbReference type="FunFam" id="3.40.309.10:FF:000004">
    <property type="entry name" value="Succinate-semialdehyde dehydrogenase I"/>
    <property type="match status" value="1"/>
</dbReference>
<dbReference type="InterPro" id="IPR029510">
    <property type="entry name" value="Ald_DH_CS_GLU"/>
</dbReference>
<dbReference type="InterPro" id="IPR010102">
    <property type="entry name" value="Succ_semiAld_DH"/>
</dbReference>
<dbReference type="AlphaFoldDB" id="A0A9R0YK86"/>
<dbReference type="GO" id="GO:0009450">
    <property type="term" value="P:gamma-aminobutyric acid catabolic process"/>
    <property type="evidence" value="ECO:0007669"/>
    <property type="project" value="UniProtKB-UniRule"/>
</dbReference>
<dbReference type="Gene3D" id="3.40.605.10">
    <property type="entry name" value="Aldehyde Dehydrogenase, Chain A, domain 1"/>
    <property type="match status" value="1"/>
</dbReference>
<dbReference type="GO" id="GO:0005739">
    <property type="term" value="C:mitochondrion"/>
    <property type="evidence" value="ECO:0007669"/>
    <property type="project" value="UniProtKB-SubCell"/>
</dbReference>
<evidence type="ECO:0000313" key="9">
    <source>
        <dbReference type="EMBL" id="VAI56345.1"/>
    </source>
</evidence>
<name>A0A9R0YK86_TRITD</name>
<comment type="similarity">
    <text evidence="2 6">Belongs to the aldehyde dehydrogenase family.</text>
</comment>
<dbReference type="Gramene" id="TRITD6Bv1G068420.6">
    <property type="protein sequence ID" value="TRITD6Bv1G068420.6"/>
    <property type="gene ID" value="TRITD6Bv1G068420"/>
</dbReference>
<dbReference type="InterPro" id="IPR016163">
    <property type="entry name" value="Ald_DH_C"/>
</dbReference>
<feature type="active site" evidence="5">
    <location>
        <position position="297"/>
    </location>
</feature>
<dbReference type="PROSITE" id="PS00070">
    <property type="entry name" value="ALDEHYDE_DEHYDR_CYS"/>
    <property type="match status" value="1"/>
</dbReference>
<dbReference type="PROSITE" id="PS00687">
    <property type="entry name" value="ALDEHYDE_DEHYDR_GLU"/>
    <property type="match status" value="1"/>
</dbReference>
<dbReference type="EC" id="1.2.1.24" evidence="7"/>
<dbReference type="Proteomes" id="UP000324705">
    <property type="component" value="Chromosome 6B"/>
</dbReference>
<reference evidence="9 10" key="1">
    <citation type="submission" date="2017-09" db="EMBL/GenBank/DDBJ databases">
        <authorList>
            <consortium name="International Durum Wheat Genome Sequencing Consortium (IDWGSC)"/>
            <person name="Milanesi L."/>
        </authorList>
    </citation>
    <scope>NUCLEOTIDE SEQUENCE [LARGE SCALE GENOMIC DNA]</scope>
    <source>
        <strain evidence="10">cv. Svevo</strain>
    </source>
</reference>
<comment type="pathway">
    <text evidence="1 7">Amino-acid degradation; 4-aminobutanoate degradation.</text>
</comment>
<dbReference type="PANTHER" id="PTHR43353">
    <property type="entry name" value="SUCCINATE-SEMIALDEHYDE DEHYDROGENASE, MITOCHONDRIAL"/>
    <property type="match status" value="1"/>
</dbReference>
<comment type="subcellular location">
    <subcellularLocation>
        <location evidence="7">Mitochondrion</location>
    </subcellularLocation>
</comment>
<dbReference type="NCBIfam" id="TIGR01780">
    <property type="entry name" value="SSADH"/>
    <property type="match status" value="1"/>
</dbReference>
<accession>A0A9R0YK86</accession>
<evidence type="ECO:0000256" key="7">
    <source>
        <dbReference type="RuleBase" id="RU365091"/>
    </source>
</evidence>
<comment type="catalytic activity">
    <reaction evidence="4 7">
        <text>succinate semialdehyde + NAD(+) + H2O = succinate + NADH + 2 H(+)</text>
        <dbReference type="Rhea" id="RHEA:13217"/>
        <dbReference type="ChEBI" id="CHEBI:15377"/>
        <dbReference type="ChEBI" id="CHEBI:15378"/>
        <dbReference type="ChEBI" id="CHEBI:30031"/>
        <dbReference type="ChEBI" id="CHEBI:57540"/>
        <dbReference type="ChEBI" id="CHEBI:57706"/>
        <dbReference type="ChEBI" id="CHEBI:57945"/>
        <dbReference type="EC" id="1.2.1.24"/>
    </reaction>
</comment>
<evidence type="ECO:0000313" key="10">
    <source>
        <dbReference type="Proteomes" id="UP000324705"/>
    </source>
</evidence>
<evidence type="ECO:0000256" key="1">
    <source>
        <dbReference type="ARBA" id="ARBA00005176"/>
    </source>
</evidence>
<proteinExistence type="inferred from homology"/>
<dbReference type="FunFam" id="3.40.605.10:FF:000005">
    <property type="entry name" value="Succinate-semialdehyde dehydrogenase I"/>
    <property type="match status" value="1"/>
</dbReference>
<comment type="subunit">
    <text evidence="7">Homotetramer.</text>
</comment>
<evidence type="ECO:0000259" key="8">
    <source>
        <dbReference type="Pfam" id="PF00171"/>
    </source>
</evidence>
<dbReference type="Pfam" id="PF00171">
    <property type="entry name" value="Aldedh"/>
    <property type="match status" value="1"/>
</dbReference>
<evidence type="ECO:0000256" key="2">
    <source>
        <dbReference type="ARBA" id="ARBA00009986"/>
    </source>
</evidence>
<protein>
    <recommendedName>
        <fullName evidence="7">Succinate-semialdehyde dehydrogenase</fullName>
        <ecNumber evidence="7">1.2.1.24</ecNumber>
    </recommendedName>
</protein>
<keyword evidence="10" id="KW-1185">Reference proteome</keyword>
<keyword evidence="7" id="KW-0496">Mitochondrion</keyword>
<keyword evidence="3 6" id="KW-0560">Oxidoreductase</keyword>
<feature type="domain" description="Aldehyde dehydrogenase" evidence="8">
    <location>
        <begin position="61"/>
        <end position="509"/>
    </location>
</feature>
<dbReference type="EMBL" id="LT934122">
    <property type="protein sequence ID" value="VAI56345.1"/>
    <property type="molecule type" value="Genomic_DNA"/>
</dbReference>
<dbReference type="CDD" id="cd07103">
    <property type="entry name" value="ALDH_F5_SSADH_GabD"/>
    <property type="match status" value="1"/>
</dbReference>
<organism evidence="9 10">
    <name type="scientific">Triticum turgidum subsp. durum</name>
    <name type="common">Durum wheat</name>
    <name type="synonym">Triticum durum</name>
    <dbReference type="NCBI Taxonomy" id="4567"/>
    <lineage>
        <taxon>Eukaryota</taxon>
        <taxon>Viridiplantae</taxon>
        <taxon>Streptophyta</taxon>
        <taxon>Embryophyta</taxon>
        <taxon>Tracheophyta</taxon>
        <taxon>Spermatophyta</taxon>
        <taxon>Magnoliopsida</taxon>
        <taxon>Liliopsida</taxon>
        <taxon>Poales</taxon>
        <taxon>Poaceae</taxon>
        <taxon>BOP clade</taxon>
        <taxon>Pooideae</taxon>
        <taxon>Triticodae</taxon>
        <taxon>Triticeae</taxon>
        <taxon>Triticinae</taxon>
        <taxon>Triticum</taxon>
    </lineage>
</organism>
<sequence length="515" mass="54605">MAMAMRRAAALGARHILAASASASSRVASRRHMGSVDAGAAMDKIRAAGLLRTRGLIGGQWVDAYDGKTTEVQNPATGEVLANVACMGNRETADAITSANTTFYTWSKLTASERSKALRKWHDLLMSHKEELALLMTLEQGKPMKEALGEVNYGASFIEFFAEEAKRVYGDIIPPTLADRRLLVLKQPIGVVGAITPWNFPLAMITRKVGPALACGCTVVVKPSEFTPLTALAAADLALQAGIPAGALNVVMGNAPEIGGELMQSTQVRKITFTGSTAVGKKLMAGSANTVKKVSLELGGNAPCIVFDDADIDVAVKGSLAAKFRNSGQTCVCANRILVQEGIYEKFASAFVKAVQSLQVGNGLEESTSQGPLINEAAVEKGANIMLGGKRHSLGMSFYEPTVVGNVSNDMLLFREEVFGPVAPLIPFKTEEEAIHLANDTNAGLAAYMFTKSIARSWRVSEALEYGLVGVNEGLISTEVAPFGGVKQSGLGREGSKYGMDDYLEIKYVCMGNLG</sequence>
<dbReference type="InterPro" id="IPR016161">
    <property type="entry name" value="Ald_DH/histidinol_DH"/>
</dbReference>
<dbReference type="SUPFAM" id="SSF53720">
    <property type="entry name" value="ALDH-like"/>
    <property type="match status" value="1"/>
</dbReference>